<dbReference type="RefSeq" id="WP_326567071.1">
    <property type="nucleotide sequence ID" value="NZ_CP142149.1"/>
</dbReference>
<dbReference type="Pfam" id="PF12697">
    <property type="entry name" value="Abhydrolase_6"/>
    <property type="match status" value="1"/>
</dbReference>
<accession>A0ABZ1I3M1</accession>
<reference evidence="4 5" key="1">
    <citation type="journal article" date="2015" name="Int. J. Syst. Evol. Microbiol.">
        <title>Amycolatopsis rhabdoformis sp. nov., an actinomycete isolated from a tropical forest soil.</title>
        <authorList>
            <person name="Souza W.R."/>
            <person name="Silva R.E."/>
            <person name="Goodfellow M."/>
            <person name="Busarakam K."/>
            <person name="Figueiro F.S."/>
            <person name="Ferreira D."/>
            <person name="Rodrigues-Filho E."/>
            <person name="Moraes L.A.B."/>
            <person name="Zucchi T.D."/>
        </authorList>
    </citation>
    <scope>NUCLEOTIDE SEQUENCE [LARGE SCALE GENOMIC DNA]</scope>
    <source>
        <strain evidence="4 5">NCIMB 14900</strain>
    </source>
</reference>
<gene>
    <name evidence="4" type="ORF">VSH64_35265</name>
</gene>
<dbReference type="InterPro" id="IPR029058">
    <property type="entry name" value="AB_hydrolase_fold"/>
</dbReference>
<dbReference type="SUPFAM" id="SSF53474">
    <property type="entry name" value="alpha/beta-Hydrolases"/>
    <property type="match status" value="1"/>
</dbReference>
<name>A0ABZ1I3M1_9PSEU</name>
<evidence type="ECO:0000259" key="3">
    <source>
        <dbReference type="Pfam" id="PF12697"/>
    </source>
</evidence>
<dbReference type="PROSITE" id="PS51257">
    <property type="entry name" value="PROKAR_LIPOPROTEIN"/>
    <property type="match status" value="1"/>
</dbReference>
<dbReference type="GO" id="GO:0016787">
    <property type="term" value="F:hydrolase activity"/>
    <property type="evidence" value="ECO:0007669"/>
    <property type="project" value="UniProtKB-KW"/>
</dbReference>
<dbReference type="PANTHER" id="PTHR43798">
    <property type="entry name" value="MONOACYLGLYCEROL LIPASE"/>
    <property type="match status" value="1"/>
</dbReference>
<keyword evidence="5" id="KW-1185">Reference proteome</keyword>
<dbReference type="InterPro" id="IPR050266">
    <property type="entry name" value="AB_hydrolase_sf"/>
</dbReference>
<feature type="chain" id="PRO_5046370519" evidence="2">
    <location>
        <begin position="22"/>
        <end position="368"/>
    </location>
</feature>
<evidence type="ECO:0000313" key="5">
    <source>
        <dbReference type="Proteomes" id="UP001330812"/>
    </source>
</evidence>
<dbReference type="EMBL" id="CP142149">
    <property type="protein sequence ID" value="WSE28069.1"/>
    <property type="molecule type" value="Genomic_DNA"/>
</dbReference>
<evidence type="ECO:0000256" key="1">
    <source>
        <dbReference type="ARBA" id="ARBA00022801"/>
    </source>
</evidence>
<evidence type="ECO:0000256" key="2">
    <source>
        <dbReference type="SAM" id="SignalP"/>
    </source>
</evidence>
<dbReference type="PANTHER" id="PTHR43798:SF31">
    <property type="entry name" value="AB HYDROLASE SUPERFAMILY PROTEIN YCLE"/>
    <property type="match status" value="1"/>
</dbReference>
<protein>
    <submittedName>
        <fullName evidence="4">Alpha/beta hydrolase</fullName>
    </submittedName>
</protein>
<sequence length="368" mass="37325">MPLIRRVLALLLIGFLAAACASSPPPAPPARASSCRVVQTPVSVPGVPAPGRLAGDLCTPAAGNGTVLLLVAGGGENADYWNLPELSSGSFVRAALAEGYATYALDRLGTGRSTVPASSKSVTYDAQVSTVDQVATALRAGSKAFGTQWHTVVGIGHSLGSGTLAGVAARDTGALDALVLTGYGAAVTPETLQLDKLYQVPARTVGDRWRGLDDGYVTVLPDKVEQIGLVHGPGTDPHALAAIGAHQGILSDTELASRPQGPAAAAQAARIKLPALVAVGQFDRHYCEGNPVGAAPSPTPQCANAGAFQAYEKKLLPNACLATNLVAGSGHAIQEELAAPTANTLYLSWLRATFSGGGARCAETGPVS</sequence>
<feature type="domain" description="AB hydrolase-1" evidence="3">
    <location>
        <begin position="68"/>
        <end position="336"/>
    </location>
</feature>
<evidence type="ECO:0000313" key="4">
    <source>
        <dbReference type="EMBL" id="WSE28069.1"/>
    </source>
</evidence>
<proteinExistence type="predicted"/>
<keyword evidence="2" id="KW-0732">Signal</keyword>
<dbReference type="InterPro" id="IPR000073">
    <property type="entry name" value="AB_hydrolase_1"/>
</dbReference>
<dbReference type="Gene3D" id="3.40.50.1820">
    <property type="entry name" value="alpha/beta hydrolase"/>
    <property type="match status" value="1"/>
</dbReference>
<keyword evidence="1 4" id="KW-0378">Hydrolase</keyword>
<dbReference type="Proteomes" id="UP001330812">
    <property type="component" value="Chromosome"/>
</dbReference>
<feature type="signal peptide" evidence="2">
    <location>
        <begin position="1"/>
        <end position="21"/>
    </location>
</feature>
<organism evidence="4 5">
    <name type="scientific">Amycolatopsis rhabdoformis</name>
    <dbReference type="NCBI Taxonomy" id="1448059"/>
    <lineage>
        <taxon>Bacteria</taxon>
        <taxon>Bacillati</taxon>
        <taxon>Actinomycetota</taxon>
        <taxon>Actinomycetes</taxon>
        <taxon>Pseudonocardiales</taxon>
        <taxon>Pseudonocardiaceae</taxon>
        <taxon>Amycolatopsis</taxon>
    </lineage>
</organism>